<dbReference type="InterPro" id="IPR002591">
    <property type="entry name" value="Phosphodiest/P_Trfase"/>
</dbReference>
<dbReference type="InterPro" id="IPR017850">
    <property type="entry name" value="Alkaline_phosphatase_core_sf"/>
</dbReference>
<dbReference type="PANTHER" id="PTHR10151:SF120">
    <property type="entry name" value="BIS(5'-ADENOSYL)-TRIPHOSPHATASE"/>
    <property type="match status" value="1"/>
</dbReference>
<comment type="caution">
    <text evidence="1">The sequence shown here is derived from an EMBL/GenBank/DDBJ whole genome shotgun (WGS) entry which is preliminary data.</text>
</comment>
<dbReference type="RefSeq" id="WP_186852364.1">
    <property type="nucleotide sequence ID" value="NZ_JACOPO010000002.1"/>
</dbReference>
<name>A0A8J6M7X2_9FIRM</name>
<dbReference type="EMBL" id="JACOPO010000002">
    <property type="protein sequence ID" value="MBC5722122.1"/>
    <property type="molecule type" value="Genomic_DNA"/>
</dbReference>
<dbReference type="SUPFAM" id="SSF53649">
    <property type="entry name" value="Alkaline phosphatase-like"/>
    <property type="match status" value="1"/>
</dbReference>
<accession>A0A8J6M7X2</accession>
<dbReference type="AlphaFoldDB" id="A0A8J6M7X2"/>
<dbReference type="CDD" id="cd16018">
    <property type="entry name" value="Enpp"/>
    <property type="match status" value="1"/>
</dbReference>
<keyword evidence="2" id="KW-1185">Reference proteome</keyword>
<dbReference type="Proteomes" id="UP000628736">
    <property type="component" value="Unassembled WGS sequence"/>
</dbReference>
<dbReference type="Gene3D" id="3.40.720.10">
    <property type="entry name" value="Alkaline Phosphatase, subunit A"/>
    <property type="match status" value="1"/>
</dbReference>
<proteinExistence type="predicted"/>
<dbReference type="PANTHER" id="PTHR10151">
    <property type="entry name" value="ECTONUCLEOTIDE PYROPHOSPHATASE/PHOSPHODIESTERASE"/>
    <property type="match status" value="1"/>
</dbReference>
<evidence type="ECO:0000313" key="1">
    <source>
        <dbReference type="EMBL" id="MBC5722122.1"/>
    </source>
</evidence>
<organism evidence="1 2">
    <name type="scientific">Flintibacter hominis</name>
    <dbReference type="NCBI Taxonomy" id="2763048"/>
    <lineage>
        <taxon>Bacteria</taxon>
        <taxon>Bacillati</taxon>
        <taxon>Bacillota</taxon>
        <taxon>Clostridia</taxon>
        <taxon>Eubacteriales</taxon>
        <taxon>Flintibacter</taxon>
    </lineage>
</organism>
<reference evidence="1" key="1">
    <citation type="submission" date="2020-08" db="EMBL/GenBank/DDBJ databases">
        <title>Genome public.</title>
        <authorList>
            <person name="Liu C."/>
            <person name="Sun Q."/>
        </authorList>
    </citation>
    <scope>NUCLEOTIDE SEQUENCE</scope>
    <source>
        <strain evidence="1">NSJ-23</strain>
    </source>
</reference>
<sequence>MKKRILVYSVDAMVCEDVDALRRLPNFQKFLAGGCEVTGGMRTIYPSVTYPAHVSMMTGCYVGKHGVTSNFSFTTTNKDDNWLWFSDAIQVEDIFQAAKKAGYTTGAISWPVTAGNKNVDWLMAEYWMPHPGDTLRSSFADAGSSPAMLDIIEANKRYLPAGYEKGGKKNFMQWPTVDDFIIHVASDVIRQHAPEVIFVHTGTFDTYRHAHGVFSSYLDEARANLDRYIGELMEACRIAGVAEETNLVLVSDHGQRDICRAINLNVLLADRGFIDVDKQGNVVDWRAYCFSNAMSSNVYLRDPEDQALKQAVYQCLEELRQEGVYGIGRLFTAEEARDEEHLYGGFSFVIESDGYTSFGDKAVRPLVQNFDVNDYRFGRATHGYLPDLGAQPVFVAKGPDFRERTTLERGLVVDEAPTYAKLLGVELPQADGKAMDCFLR</sequence>
<dbReference type="GO" id="GO:0016787">
    <property type="term" value="F:hydrolase activity"/>
    <property type="evidence" value="ECO:0007669"/>
    <property type="project" value="UniProtKB-ARBA"/>
</dbReference>
<dbReference type="Pfam" id="PF01663">
    <property type="entry name" value="Phosphodiest"/>
    <property type="match status" value="1"/>
</dbReference>
<protein>
    <submittedName>
        <fullName evidence="1">Alkaline phosphatase family protein</fullName>
    </submittedName>
</protein>
<evidence type="ECO:0000313" key="2">
    <source>
        <dbReference type="Proteomes" id="UP000628736"/>
    </source>
</evidence>
<gene>
    <name evidence="1" type="ORF">H8S11_04740</name>
</gene>